<reference evidence="3 4" key="1">
    <citation type="journal article" date="2018" name="Microb. Genom.">
        <title>Expanding an expanded genome: long-read sequencing of Trypanosoma cruzi.</title>
        <authorList>
            <person name="Berna L."/>
            <person name="Rodriguez M."/>
            <person name="Chiribao M.L."/>
            <person name="Parodi-Talice A."/>
            <person name="Pita S."/>
            <person name="Rijo G."/>
            <person name="Alvarez-Valin F."/>
            <person name="Robello C."/>
        </authorList>
    </citation>
    <scope>NUCLEOTIDE SEQUENCE [LARGE SCALE GENOMIC DNA]</scope>
    <source>
        <strain evidence="3 4">TCC</strain>
    </source>
</reference>
<protein>
    <submittedName>
        <fullName evidence="3">Putative mucin TcMUCII</fullName>
    </submittedName>
</protein>
<dbReference type="VEuPathDB" id="TriTrypDB:TcCL_NonESM10794"/>
<feature type="compositionally biased region" description="Polar residues" evidence="1">
    <location>
        <begin position="103"/>
        <end position="120"/>
    </location>
</feature>
<evidence type="ECO:0000256" key="1">
    <source>
        <dbReference type="SAM" id="MobiDB-lite"/>
    </source>
</evidence>
<dbReference type="VEuPathDB" id="TriTrypDB:TcCLB.507085.140"/>
<feature type="chain" id="PRO_5015965720" evidence="2">
    <location>
        <begin position="23"/>
        <end position="185"/>
    </location>
</feature>
<dbReference type="AlphaFoldDB" id="A0A2V2X1R1"/>
<dbReference type="EMBL" id="PRFC01000034">
    <property type="protein sequence ID" value="PWV14717.1"/>
    <property type="molecule type" value="Genomic_DNA"/>
</dbReference>
<dbReference type="VEuPathDB" id="TriTrypDB:C3747_34g168"/>
<dbReference type="Proteomes" id="UP000246078">
    <property type="component" value="Unassembled WGS sequence"/>
</dbReference>
<sequence>MMTCRLLYALLVLALCCCPSVCVTTSSGDQVGDSGSTLPQPPGAGVPGPGGAGSPDPKSPDVTSPKPEIPEGENSASQASGPAAGMPGSPHTPIPESIPKQEQAPSSVTASVPGQSQKENAPTTTTTTTTKAPTTTTTTTTEAPTTTTTRAPSLLRESDGSLSSSAWVCAPLLLAVSALAYATLG</sequence>
<feature type="signal peptide" evidence="2">
    <location>
        <begin position="1"/>
        <end position="22"/>
    </location>
</feature>
<evidence type="ECO:0000313" key="4">
    <source>
        <dbReference type="Proteomes" id="UP000246078"/>
    </source>
</evidence>
<feature type="region of interest" description="Disordered" evidence="1">
    <location>
        <begin position="28"/>
        <end position="163"/>
    </location>
</feature>
<comment type="caution">
    <text evidence="3">The sequence shown here is derived from an EMBL/GenBank/DDBJ whole genome shotgun (WGS) entry which is preliminary data.</text>
</comment>
<evidence type="ECO:0000313" key="3">
    <source>
        <dbReference type="EMBL" id="PWV14717.1"/>
    </source>
</evidence>
<name>A0A2V2X1R1_TRYCR</name>
<dbReference type="Pfam" id="PF01456">
    <property type="entry name" value="Mucin"/>
    <property type="match status" value="1"/>
</dbReference>
<accession>A0A2V2X1R1</accession>
<keyword evidence="2" id="KW-0732">Signal</keyword>
<gene>
    <name evidence="3" type="ORF">C3747_34g168</name>
</gene>
<proteinExistence type="predicted"/>
<dbReference type="InterPro" id="IPR000458">
    <property type="entry name" value="Tryp_mucin"/>
</dbReference>
<organism evidence="3 4">
    <name type="scientific">Trypanosoma cruzi</name>
    <dbReference type="NCBI Taxonomy" id="5693"/>
    <lineage>
        <taxon>Eukaryota</taxon>
        <taxon>Discoba</taxon>
        <taxon>Euglenozoa</taxon>
        <taxon>Kinetoplastea</taxon>
        <taxon>Metakinetoplastina</taxon>
        <taxon>Trypanosomatida</taxon>
        <taxon>Trypanosomatidae</taxon>
        <taxon>Trypanosoma</taxon>
        <taxon>Schizotrypanum</taxon>
    </lineage>
</organism>
<feature type="compositionally biased region" description="Low complexity" evidence="1">
    <location>
        <begin position="121"/>
        <end position="149"/>
    </location>
</feature>
<evidence type="ECO:0000256" key="2">
    <source>
        <dbReference type="SAM" id="SignalP"/>
    </source>
</evidence>